<evidence type="ECO:0000256" key="2">
    <source>
        <dbReference type="SAM" id="SignalP"/>
    </source>
</evidence>
<reference evidence="3 4" key="1">
    <citation type="submission" date="2012-07" db="EMBL/GenBank/DDBJ databases">
        <authorList>
            <person name="Durkin A.S."/>
            <person name="McCorrison J."/>
            <person name="Torralba M."/>
            <person name="Gillis M."/>
            <person name="Methe B."/>
            <person name="Sutton G."/>
            <person name="Nelson K.E."/>
        </authorList>
    </citation>
    <scope>NUCLEOTIDE SEQUENCE [LARGE SCALE GENOMIC DNA]</scope>
    <source>
        <strain evidence="4">ATCC 12104 / DSM 43013 / CCUG 2238 / JCM 8349 / NCTC 10301 / Howell 279</strain>
    </source>
</reference>
<dbReference type="eggNOG" id="COG1073">
    <property type="taxonomic scope" value="Bacteria"/>
</dbReference>
<dbReference type="SUPFAM" id="SSF53474">
    <property type="entry name" value="alpha/beta-Hydrolases"/>
    <property type="match status" value="1"/>
</dbReference>
<proteinExistence type="predicted"/>
<dbReference type="NCBIfam" id="NF041555">
    <property type="entry name" value="tannase_A"/>
    <property type="match status" value="1"/>
</dbReference>
<comment type="caution">
    <text evidence="3">The sequence shown here is derived from an EMBL/GenBank/DDBJ whole genome shotgun (WGS) entry which is preliminary data.</text>
</comment>
<dbReference type="InterPro" id="IPR048121">
    <property type="entry name" value="Tannase_A"/>
</dbReference>
<feature type="compositionally biased region" description="Gly residues" evidence="1">
    <location>
        <begin position="369"/>
        <end position="400"/>
    </location>
</feature>
<evidence type="ECO:0008006" key="5">
    <source>
        <dbReference type="Google" id="ProtNLM"/>
    </source>
</evidence>
<gene>
    <name evidence="3" type="ORF">HMPREF1129_1173</name>
</gene>
<dbReference type="PROSITE" id="PS51318">
    <property type="entry name" value="TAT"/>
    <property type="match status" value="1"/>
</dbReference>
<dbReference type="ESTHER" id="actna-j3f2y7">
    <property type="family name" value="Tannase_Bact"/>
</dbReference>
<evidence type="ECO:0000313" key="4">
    <source>
        <dbReference type="Proteomes" id="UP000007814"/>
    </source>
</evidence>
<feature type="signal peptide" evidence="2">
    <location>
        <begin position="1"/>
        <end position="22"/>
    </location>
</feature>
<dbReference type="Proteomes" id="UP000007814">
    <property type="component" value="Unassembled WGS sequence"/>
</dbReference>
<dbReference type="InterPro" id="IPR029058">
    <property type="entry name" value="AB_hydrolase_fold"/>
</dbReference>
<dbReference type="PATRIC" id="fig|1115803.3.peg.1374"/>
<dbReference type="InterPro" id="IPR006311">
    <property type="entry name" value="TAT_signal"/>
</dbReference>
<accession>J3F2Y7</accession>
<feature type="chain" id="PRO_5039394360" description="Esterase" evidence="2">
    <location>
        <begin position="23"/>
        <end position="615"/>
    </location>
</feature>
<dbReference type="AlphaFoldDB" id="J3F2Y7"/>
<evidence type="ECO:0000313" key="3">
    <source>
        <dbReference type="EMBL" id="EJN84802.1"/>
    </source>
</evidence>
<protein>
    <recommendedName>
        <fullName evidence="5">Esterase</fullName>
    </recommendedName>
</protein>
<keyword evidence="2" id="KW-0732">Signal</keyword>
<feature type="region of interest" description="Disordered" evidence="1">
    <location>
        <begin position="362"/>
        <end position="405"/>
    </location>
</feature>
<sequence length="615" mass="63714">MPEGTMMNLPRRTILTALPATAGILGVGACSAGGTASQASATASSQAPTDTKLVLNKGAWRYDAKGDVYYQLGLRYVATPQASDYETLGIYVPGAYLTGKDNGNGTYTATVNASGAVGDFTAATAPTVFPVNTPGYSAQKPPTEYSYDTIKAYMEAGFIYVHAGLRGKDSNSQTYSGNAPWGVTDLKAAVRYRRYNAALIPGDAAKVYVFGHSGGGAQSAVAGASGDSGMFAPYLAALGAATTDSSGKALSDAVAGAMCWCPITSLGSANAAYEWNMGQFASSDTRADGTWTRAYSQDLAAAFPAYLNALRLTDSKGKPLTLESSSQGTYLAGSYYDHLVAVIQKSLNDFLAATTFPYTPSSTEMAGMEPGGGGGAPSGTPPSGGGGTPSKGGASGGGSKGSSESTTYNTVEDYIAFLNSSSQWVTYDASKKTATITGLQGFVASQKNASKDVGAFDGVDRGQTENLVMGSGESKLHFSSLSREVISKGQSRYSGLSGWSDDYGATAYEKDLATKDSVGTDMATRVWMYDPLYYLTQDSKGRGTSTIAPAWRIRTGITQGDTASTVEVNLALALQQAGADSVDFATIWGQGHTMAELTGTGEENFIAWVTKQASS</sequence>
<name>J3F2Y7_ACTNH</name>
<organism evidence="3 4">
    <name type="scientific">Actinomyces naeslundii (strain ATCC 12104 / DSM 43013 / CCUG 2238 / JCM 8349 / NCTC 10301 / Howell 279)</name>
    <dbReference type="NCBI Taxonomy" id="1115803"/>
    <lineage>
        <taxon>Bacteria</taxon>
        <taxon>Bacillati</taxon>
        <taxon>Actinomycetota</taxon>
        <taxon>Actinomycetes</taxon>
        <taxon>Actinomycetales</taxon>
        <taxon>Actinomycetaceae</taxon>
        <taxon>Actinomyces</taxon>
    </lineage>
</organism>
<evidence type="ECO:0000256" key="1">
    <source>
        <dbReference type="SAM" id="MobiDB-lite"/>
    </source>
</evidence>
<dbReference type="Gene3D" id="3.40.50.1820">
    <property type="entry name" value="alpha/beta hydrolase"/>
    <property type="match status" value="1"/>
</dbReference>
<dbReference type="EMBL" id="ALJK01000128">
    <property type="protein sequence ID" value="EJN84802.1"/>
    <property type="molecule type" value="Genomic_DNA"/>
</dbReference>